<keyword evidence="4" id="KW-0804">Transcription</keyword>
<gene>
    <name evidence="7" type="ORF">U9M48_015865</name>
</gene>
<keyword evidence="5" id="KW-0539">Nucleus</keyword>
<protein>
    <recommendedName>
        <fullName evidence="9">Transcription initiation factor TFIID subunit 9</fullName>
    </recommendedName>
</protein>
<comment type="similarity">
    <text evidence="2">Belongs to the TAF9 family.</text>
</comment>
<reference evidence="7 8" key="1">
    <citation type="submission" date="2024-02" db="EMBL/GenBank/DDBJ databases">
        <title>High-quality chromosome-scale genome assembly of Pensacola bahiagrass (Paspalum notatum Flugge var. saurae).</title>
        <authorList>
            <person name="Vega J.M."/>
            <person name="Podio M."/>
            <person name="Orjuela J."/>
            <person name="Siena L.A."/>
            <person name="Pessino S.C."/>
            <person name="Combes M.C."/>
            <person name="Mariac C."/>
            <person name="Albertini E."/>
            <person name="Pupilli F."/>
            <person name="Ortiz J.P.A."/>
            <person name="Leblanc O."/>
        </authorList>
    </citation>
    <scope>NUCLEOTIDE SEQUENCE [LARGE SCALE GENOMIC DNA]</scope>
    <source>
        <strain evidence="7">R1</strain>
        <tissue evidence="7">Leaf</tissue>
    </source>
</reference>
<feature type="region of interest" description="Disordered" evidence="6">
    <location>
        <begin position="147"/>
        <end position="239"/>
    </location>
</feature>
<dbReference type="Proteomes" id="UP001341281">
    <property type="component" value="Chromosome 03"/>
</dbReference>
<comment type="subcellular location">
    <subcellularLocation>
        <location evidence="1">Nucleus</location>
    </subcellularLocation>
</comment>
<keyword evidence="3" id="KW-0805">Transcription regulation</keyword>
<dbReference type="GO" id="GO:0000124">
    <property type="term" value="C:SAGA complex"/>
    <property type="evidence" value="ECO:0007669"/>
    <property type="project" value="TreeGrafter"/>
</dbReference>
<dbReference type="PANTHER" id="PTHR48068:SF4">
    <property type="entry name" value="TATA-BOX BINDING PROTEIN ASSOCIATED FACTOR 9"/>
    <property type="match status" value="1"/>
</dbReference>
<accession>A0AAQ3T518</accession>
<dbReference type="Pfam" id="PF02291">
    <property type="entry name" value="TFIID-31kDa"/>
    <property type="match status" value="1"/>
</dbReference>
<dbReference type="GO" id="GO:0046982">
    <property type="term" value="F:protein heterodimerization activity"/>
    <property type="evidence" value="ECO:0007669"/>
    <property type="project" value="InterPro"/>
</dbReference>
<dbReference type="GO" id="GO:0003713">
    <property type="term" value="F:transcription coactivator activity"/>
    <property type="evidence" value="ECO:0007669"/>
    <property type="project" value="TreeGrafter"/>
</dbReference>
<dbReference type="PANTHER" id="PTHR48068">
    <property type="entry name" value="TAF9 RNA POLYMERASE II, TATA BOX-BINDING PROTEIN (TBP)-ASSOCIATED FACTOR"/>
    <property type="match status" value="1"/>
</dbReference>
<keyword evidence="8" id="KW-1185">Reference proteome</keyword>
<dbReference type="AlphaFoldDB" id="A0AAQ3T518"/>
<evidence type="ECO:0008006" key="9">
    <source>
        <dbReference type="Google" id="ProtNLM"/>
    </source>
</evidence>
<proteinExistence type="inferred from homology"/>
<dbReference type="SUPFAM" id="SSF47113">
    <property type="entry name" value="Histone-fold"/>
    <property type="match status" value="1"/>
</dbReference>
<evidence type="ECO:0000256" key="2">
    <source>
        <dbReference type="ARBA" id="ARBA00007646"/>
    </source>
</evidence>
<dbReference type="InterPro" id="IPR009072">
    <property type="entry name" value="Histone-fold"/>
</dbReference>
<dbReference type="InterPro" id="IPR003162">
    <property type="entry name" value="TFIID-31"/>
</dbReference>
<dbReference type="Gene3D" id="1.10.20.10">
    <property type="entry name" value="Histone, subunit A"/>
    <property type="match status" value="1"/>
</dbReference>
<dbReference type="InterPro" id="IPR051431">
    <property type="entry name" value="TFIID_subunit_9"/>
</dbReference>
<organism evidence="7 8">
    <name type="scientific">Paspalum notatum var. saurae</name>
    <dbReference type="NCBI Taxonomy" id="547442"/>
    <lineage>
        <taxon>Eukaryota</taxon>
        <taxon>Viridiplantae</taxon>
        <taxon>Streptophyta</taxon>
        <taxon>Embryophyta</taxon>
        <taxon>Tracheophyta</taxon>
        <taxon>Spermatophyta</taxon>
        <taxon>Magnoliopsida</taxon>
        <taxon>Liliopsida</taxon>
        <taxon>Poales</taxon>
        <taxon>Poaceae</taxon>
        <taxon>PACMAD clade</taxon>
        <taxon>Panicoideae</taxon>
        <taxon>Andropogonodae</taxon>
        <taxon>Paspaleae</taxon>
        <taxon>Paspalinae</taxon>
        <taxon>Paspalum</taxon>
    </lineage>
</organism>
<evidence type="ECO:0000256" key="4">
    <source>
        <dbReference type="ARBA" id="ARBA00023163"/>
    </source>
</evidence>
<evidence type="ECO:0000313" key="7">
    <source>
        <dbReference type="EMBL" id="WVZ66676.1"/>
    </source>
</evidence>
<dbReference type="CDD" id="cd07979">
    <property type="entry name" value="HFD_TAF9"/>
    <property type="match status" value="1"/>
</dbReference>
<evidence type="ECO:0000256" key="3">
    <source>
        <dbReference type="ARBA" id="ARBA00023015"/>
    </source>
</evidence>
<dbReference type="GO" id="GO:0051123">
    <property type="term" value="P:RNA polymerase II preinitiation complex assembly"/>
    <property type="evidence" value="ECO:0007669"/>
    <property type="project" value="TreeGrafter"/>
</dbReference>
<sequence length="239" mass="26559">MAAAVRAVRPPSAGAEEPRDARVIRRILRSMGLREGDYDERVVHVFVEFAHRYAGDVLSEARAYAGHAGRASLEADDVRIAIRAKSAFSPGLPRREVMFDLARRRNTIPLHKVTAPPGSIPLPPPEDMMLSQNYLLVRPVMLAPDQQVEETEDDDEGPDPGPNTEREHKGRASMKRKQLPSQGVPGPNTAQEHNVGASMKWKQLPSRGAPLRLNAMATGSLQRRESRLRKMKRADHYGV</sequence>
<evidence type="ECO:0000256" key="5">
    <source>
        <dbReference type="ARBA" id="ARBA00023242"/>
    </source>
</evidence>
<evidence type="ECO:0000256" key="1">
    <source>
        <dbReference type="ARBA" id="ARBA00004123"/>
    </source>
</evidence>
<dbReference type="GO" id="GO:0005669">
    <property type="term" value="C:transcription factor TFIID complex"/>
    <property type="evidence" value="ECO:0007669"/>
    <property type="project" value="TreeGrafter"/>
</dbReference>
<name>A0AAQ3T518_PASNO</name>
<dbReference type="GO" id="GO:0016251">
    <property type="term" value="F:RNA polymerase II general transcription initiation factor activity"/>
    <property type="evidence" value="ECO:0007669"/>
    <property type="project" value="TreeGrafter"/>
</dbReference>
<evidence type="ECO:0000313" key="8">
    <source>
        <dbReference type="Proteomes" id="UP001341281"/>
    </source>
</evidence>
<evidence type="ECO:0000256" key="6">
    <source>
        <dbReference type="SAM" id="MobiDB-lite"/>
    </source>
</evidence>
<feature type="compositionally biased region" description="Acidic residues" evidence="6">
    <location>
        <begin position="147"/>
        <end position="158"/>
    </location>
</feature>
<dbReference type="EMBL" id="CP144747">
    <property type="protein sequence ID" value="WVZ66676.1"/>
    <property type="molecule type" value="Genomic_DNA"/>
</dbReference>